<dbReference type="GO" id="GO:0005789">
    <property type="term" value="C:endoplasmic reticulum membrane"/>
    <property type="evidence" value="ECO:0007669"/>
    <property type="project" value="UniProtKB-SubCell"/>
</dbReference>
<evidence type="ECO:0000256" key="9">
    <source>
        <dbReference type="ARBA" id="ARBA00023136"/>
    </source>
</evidence>
<keyword evidence="3" id="KW-0444">Lipid biosynthesis</keyword>
<evidence type="ECO:0000256" key="1">
    <source>
        <dbReference type="ARBA" id="ARBA00004477"/>
    </source>
</evidence>
<keyword evidence="8" id="KW-0443">Lipid metabolism</keyword>
<feature type="transmembrane region" description="Helical" evidence="11">
    <location>
        <begin position="213"/>
        <end position="232"/>
    </location>
</feature>
<dbReference type="PANTHER" id="PTHR12317:SF63">
    <property type="entry name" value="DIACYLGLYCEROL O-ACYLTRANSFERASE 2"/>
    <property type="match status" value="1"/>
</dbReference>
<sequence>MSQETCLRAFPTSTAFQRFSGGLAAAFFSSIYIVAPTWLITTAVLVTLYPFWWCTWLVAFPVLLSAVAPPVPSSTFLQMWPFKFMPAYFDYTEYREQSDEEIRNLMATKNVLFCAQPHGVFSFGGACAGVEWSKRWWNPKTCPTAVASSVLNTPLVKHAVGLFGTVDAGGKSLSKALKISSVVLYIGGIAELFLSSNQEERLFIKKRKGFVKLAMRAGVPIIPVYFFGNTSVLQVLVHPVLKKIARSTGITLTVFWGLFGLPIPRPNLITGVIGRPIEMPHVPEPTDEDVDKYHLKYVEEVQRLFDKYKKRNPDYENKTLSLE</sequence>
<evidence type="ECO:0000256" key="6">
    <source>
        <dbReference type="ARBA" id="ARBA00022824"/>
    </source>
</evidence>
<dbReference type="InterPro" id="IPR007130">
    <property type="entry name" value="DAGAT"/>
</dbReference>
<comment type="similarity">
    <text evidence="2 11">Belongs to the diacylglycerol acyltransferase family.</text>
</comment>
<dbReference type="Proteomes" id="UP001190700">
    <property type="component" value="Unassembled WGS sequence"/>
</dbReference>
<feature type="transmembrane region" description="Helical" evidence="11">
    <location>
        <begin position="244"/>
        <end position="263"/>
    </location>
</feature>
<evidence type="ECO:0000256" key="11">
    <source>
        <dbReference type="RuleBase" id="RU367023"/>
    </source>
</evidence>
<keyword evidence="4 11" id="KW-0808">Transferase</keyword>
<dbReference type="PANTHER" id="PTHR12317">
    <property type="entry name" value="DIACYLGLYCEROL O-ACYLTRANSFERASE"/>
    <property type="match status" value="1"/>
</dbReference>
<accession>A0AAE0GJ56</accession>
<dbReference type="EMBL" id="LGRX02005144">
    <property type="protein sequence ID" value="KAK3279067.1"/>
    <property type="molecule type" value="Genomic_DNA"/>
</dbReference>
<feature type="transmembrane region" description="Helical" evidence="11">
    <location>
        <begin position="21"/>
        <end position="44"/>
    </location>
</feature>
<dbReference type="CDD" id="cd07987">
    <property type="entry name" value="LPLAT_MGAT-like"/>
    <property type="match status" value="1"/>
</dbReference>
<keyword evidence="9 11" id="KW-0472">Membrane</keyword>
<evidence type="ECO:0000256" key="2">
    <source>
        <dbReference type="ARBA" id="ARBA00005420"/>
    </source>
</evidence>
<evidence type="ECO:0000256" key="10">
    <source>
        <dbReference type="ARBA" id="ARBA00023315"/>
    </source>
</evidence>
<feature type="transmembrane region" description="Helical" evidence="11">
    <location>
        <begin position="50"/>
        <end position="71"/>
    </location>
</feature>
<comment type="subcellular location">
    <subcellularLocation>
        <location evidence="1 11">Endoplasmic reticulum membrane</location>
        <topology evidence="1 11">Multi-pass membrane protein</topology>
    </subcellularLocation>
</comment>
<gene>
    <name evidence="12" type="ORF">CYMTET_13032</name>
</gene>
<evidence type="ECO:0000256" key="4">
    <source>
        <dbReference type="ARBA" id="ARBA00022679"/>
    </source>
</evidence>
<protein>
    <recommendedName>
        <fullName evidence="11">Acyltransferase</fullName>
        <ecNumber evidence="11">2.3.1.-</ecNumber>
    </recommendedName>
</protein>
<dbReference type="EC" id="2.3.1.-" evidence="11"/>
<evidence type="ECO:0000256" key="3">
    <source>
        <dbReference type="ARBA" id="ARBA00022516"/>
    </source>
</evidence>
<comment type="caution">
    <text evidence="12">The sequence shown here is derived from an EMBL/GenBank/DDBJ whole genome shotgun (WGS) entry which is preliminary data.</text>
</comment>
<evidence type="ECO:0000313" key="13">
    <source>
        <dbReference type="Proteomes" id="UP001190700"/>
    </source>
</evidence>
<organism evidence="12 13">
    <name type="scientific">Cymbomonas tetramitiformis</name>
    <dbReference type="NCBI Taxonomy" id="36881"/>
    <lineage>
        <taxon>Eukaryota</taxon>
        <taxon>Viridiplantae</taxon>
        <taxon>Chlorophyta</taxon>
        <taxon>Pyramimonadophyceae</taxon>
        <taxon>Pyramimonadales</taxon>
        <taxon>Pyramimonadaceae</taxon>
        <taxon>Cymbomonas</taxon>
    </lineage>
</organism>
<reference evidence="12 13" key="1">
    <citation type="journal article" date="2015" name="Genome Biol. Evol.">
        <title>Comparative Genomics of a Bacterivorous Green Alga Reveals Evolutionary Causalities and Consequences of Phago-Mixotrophic Mode of Nutrition.</title>
        <authorList>
            <person name="Burns J.A."/>
            <person name="Paasch A."/>
            <person name="Narechania A."/>
            <person name="Kim E."/>
        </authorList>
    </citation>
    <scope>NUCLEOTIDE SEQUENCE [LARGE SCALE GENOMIC DNA]</scope>
    <source>
        <strain evidence="12 13">PLY_AMNH</strain>
    </source>
</reference>
<dbReference type="Pfam" id="PF03982">
    <property type="entry name" value="DAGAT"/>
    <property type="match status" value="1"/>
</dbReference>
<proteinExistence type="inferred from homology"/>
<evidence type="ECO:0000256" key="8">
    <source>
        <dbReference type="ARBA" id="ARBA00023098"/>
    </source>
</evidence>
<evidence type="ECO:0000313" key="12">
    <source>
        <dbReference type="EMBL" id="KAK3279067.1"/>
    </source>
</evidence>
<keyword evidence="7 11" id="KW-1133">Transmembrane helix</keyword>
<keyword evidence="13" id="KW-1185">Reference proteome</keyword>
<dbReference type="AlphaFoldDB" id="A0AAE0GJ56"/>
<evidence type="ECO:0000256" key="7">
    <source>
        <dbReference type="ARBA" id="ARBA00022989"/>
    </source>
</evidence>
<keyword evidence="6 11" id="KW-0256">Endoplasmic reticulum</keyword>
<dbReference type="GO" id="GO:0019432">
    <property type="term" value="P:triglyceride biosynthetic process"/>
    <property type="evidence" value="ECO:0007669"/>
    <property type="project" value="TreeGrafter"/>
</dbReference>
<dbReference type="GO" id="GO:0004144">
    <property type="term" value="F:diacylglycerol O-acyltransferase activity"/>
    <property type="evidence" value="ECO:0007669"/>
    <property type="project" value="UniProtKB-ARBA"/>
</dbReference>
<dbReference type="SUPFAM" id="SSF69593">
    <property type="entry name" value="Glycerol-3-phosphate (1)-acyltransferase"/>
    <property type="match status" value="1"/>
</dbReference>
<keyword evidence="5 11" id="KW-0812">Transmembrane</keyword>
<name>A0AAE0GJ56_9CHLO</name>
<evidence type="ECO:0000256" key="5">
    <source>
        <dbReference type="ARBA" id="ARBA00022692"/>
    </source>
</evidence>
<keyword evidence="10" id="KW-0012">Acyltransferase</keyword>